<keyword evidence="5" id="KW-0378">Hydrolase</keyword>
<evidence type="ECO:0000256" key="3">
    <source>
        <dbReference type="ARBA" id="ARBA00020071"/>
    </source>
</evidence>
<dbReference type="CDD" id="cd10917">
    <property type="entry name" value="CE4_NodB_like_6s_7s"/>
    <property type="match status" value="1"/>
</dbReference>
<dbReference type="OrthoDB" id="5291101at2"/>
<proteinExistence type="inferred from homology"/>
<keyword evidence="7" id="KW-0732">Signal</keyword>
<keyword evidence="4" id="KW-0479">Metal-binding</keyword>
<dbReference type="AlphaFoldDB" id="A0A2S0NBH7"/>
<dbReference type="InterPro" id="IPR050248">
    <property type="entry name" value="Polysacc_deacetylase_ArnD"/>
</dbReference>
<comment type="function">
    <text evidence="1">Is involved in generating a small heat-stable compound (Nod), an acylated oligomer of N-acetylglucosamine, that stimulates mitosis in various plant protoplasts.</text>
</comment>
<evidence type="ECO:0000313" key="9">
    <source>
        <dbReference type="EMBL" id="AVO45291.1"/>
    </source>
</evidence>
<sequence length="257" mass="27457">MISTHRPSRRAVLGALSLSALAAGGAQAAECGPDRLGTARIIPVSTAGGLRVGRKSYPRTLPLAPGDVLLTFDDGPHPGTTEPILATLARECVKATFFMIGRQAAAHPALARRVLAEGHTVGHHSNTHPMTLAQLPQAQAEADIEAGFAAVDRALYGTYSGRPRTPFFRYPGFGDSEPLNQGLAARQIGIFGADLWASDWNDMAPQAQLALVMRRLKQTRGGILLFHDTRPQTAAMLPAFLEAMRHEGYRAVNIVPA</sequence>
<dbReference type="GO" id="GO:0046872">
    <property type="term" value="F:metal ion binding"/>
    <property type="evidence" value="ECO:0007669"/>
    <property type="project" value="UniProtKB-KW"/>
</dbReference>
<reference evidence="9 10" key="1">
    <citation type="submission" date="2018-03" db="EMBL/GenBank/DDBJ databases">
        <title>Genome sequencing of Phreatobacter sp.</title>
        <authorList>
            <person name="Kim S.-J."/>
            <person name="Heo J."/>
            <person name="Kwon S.-W."/>
        </authorList>
    </citation>
    <scope>NUCLEOTIDE SEQUENCE [LARGE SCALE GENOMIC DNA]</scope>
    <source>
        <strain evidence="9 10">S-12</strain>
    </source>
</reference>
<accession>A0A2S0NBH7</accession>
<evidence type="ECO:0000256" key="1">
    <source>
        <dbReference type="ARBA" id="ARBA00003236"/>
    </source>
</evidence>
<evidence type="ECO:0000259" key="8">
    <source>
        <dbReference type="PROSITE" id="PS51677"/>
    </source>
</evidence>
<dbReference type="InterPro" id="IPR002509">
    <property type="entry name" value="NODB_dom"/>
</dbReference>
<dbReference type="KEGG" id="phr:C6569_09590"/>
<organism evidence="9 10">
    <name type="scientific">Phreatobacter cathodiphilus</name>
    <dbReference type="NCBI Taxonomy" id="1868589"/>
    <lineage>
        <taxon>Bacteria</taxon>
        <taxon>Pseudomonadati</taxon>
        <taxon>Pseudomonadota</taxon>
        <taxon>Alphaproteobacteria</taxon>
        <taxon>Hyphomicrobiales</taxon>
        <taxon>Phreatobacteraceae</taxon>
        <taxon>Phreatobacter</taxon>
    </lineage>
</organism>
<dbReference type="GO" id="GO:0016810">
    <property type="term" value="F:hydrolase activity, acting on carbon-nitrogen (but not peptide) bonds"/>
    <property type="evidence" value="ECO:0007669"/>
    <property type="project" value="InterPro"/>
</dbReference>
<dbReference type="PROSITE" id="PS51318">
    <property type="entry name" value="TAT"/>
    <property type="match status" value="1"/>
</dbReference>
<dbReference type="PANTHER" id="PTHR10587:SF133">
    <property type="entry name" value="CHITIN DEACETYLASE 1-RELATED"/>
    <property type="match status" value="1"/>
</dbReference>
<evidence type="ECO:0000256" key="7">
    <source>
        <dbReference type="SAM" id="SignalP"/>
    </source>
</evidence>
<dbReference type="Pfam" id="PF01522">
    <property type="entry name" value="Polysacc_deac_1"/>
    <property type="match status" value="1"/>
</dbReference>
<dbReference type="InterPro" id="IPR011330">
    <property type="entry name" value="Glyco_hydro/deAcase_b/a-brl"/>
</dbReference>
<dbReference type="Proteomes" id="UP000237889">
    <property type="component" value="Chromosome"/>
</dbReference>
<evidence type="ECO:0000256" key="5">
    <source>
        <dbReference type="ARBA" id="ARBA00022801"/>
    </source>
</evidence>
<keyword evidence="10" id="KW-1185">Reference proteome</keyword>
<dbReference type="EMBL" id="CP027668">
    <property type="protein sequence ID" value="AVO45291.1"/>
    <property type="molecule type" value="Genomic_DNA"/>
</dbReference>
<dbReference type="InterPro" id="IPR006311">
    <property type="entry name" value="TAT_signal"/>
</dbReference>
<dbReference type="RefSeq" id="WP_106748632.1">
    <property type="nucleotide sequence ID" value="NZ_CP027668.1"/>
</dbReference>
<evidence type="ECO:0000256" key="6">
    <source>
        <dbReference type="ARBA" id="ARBA00032976"/>
    </source>
</evidence>
<comment type="similarity">
    <text evidence="2">Belongs to the polysaccharide deacetylase family.</text>
</comment>
<dbReference type="GO" id="GO:0005975">
    <property type="term" value="P:carbohydrate metabolic process"/>
    <property type="evidence" value="ECO:0007669"/>
    <property type="project" value="InterPro"/>
</dbReference>
<dbReference type="PANTHER" id="PTHR10587">
    <property type="entry name" value="GLYCOSYL TRANSFERASE-RELATED"/>
    <property type="match status" value="1"/>
</dbReference>
<evidence type="ECO:0000313" key="10">
    <source>
        <dbReference type="Proteomes" id="UP000237889"/>
    </source>
</evidence>
<dbReference type="GO" id="GO:0016020">
    <property type="term" value="C:membrane"/>
    <property type="evidence" value="ECO:0007669"/>
    <property type="project" value="TreeGrafter"/>
</dbReference>
<feature type="signal peptide" evidence="7">
    <location>
        <begin position="1"/>
        <end position="28"/>
    </location>
</feature>
<feature type="chain" id="PRO_5015614845" description="Chitooligosaccharide deacetylase" evidence="7">
    <location>
        <begin position="29"/>
        <end position="257"/>
    </location>
</feature>
<dbReference type="SUPFAM" id="SSF88713">
    <property type="entry name" value="Glycoside hydrolase/deacetylase"/>
    <property type="match status" value="1"/>
</dbReference>
<dbReference type="Gene3D" id="3.20.20.370">
    <property type="entry name" value="Glycoside hydrolase/deacetylase"/>
    <property type="match status" value="1"/>
</dbReference>
<protein>
    <recommendedName>
        <fullName evidence="3">Chitooligosaccharide deacetylase</fullName>
    </recommendedName>
    <alternativeName>
        <fullName evidence="6">Nodulation protein B</fullName>
    </alternativeName>
</protein>
<evidence type="ECO:0000256" key="2">
    <source>
        <dbReference type="ARBA" id="ARBA00010973"/>
    </source>
</evidence>
<dbReference type="PROSITE" id="PS51677">
    <property type="entry name" value="NODB"/>
    <property type="match status" value="1"/>
</dbReference>
<name>A0A2S0NBH7_9HYPH</name>
<gene>
    <name evidence="9" type="ORF">C6569_09590</name>
</gene>
<feature type="domain" description="NodB homology" evidence="8">
    <location>
        <begin position="66"/>
        <end position="252"/>
    </location>
</feature>
<evidence type="ECO:0000256" key="4">
    <source>
        <dbReference type="ARBA" id="ARBA00022723"/>
    </source>
</evidence>